<reference evidence="9" key="1">
    <citation type="journal article" date="2023" name="BMC Genomics">
        <title>Chromosome-level genome assemblies of Cutaneotrichosporon spp. (Trichosporonales, Basidiomycota) reveal imbalanced evolution between nucleotide sequences and chromosome synteny.</title>
        <authorList>
            <person name="Kobayashi Y."/>
            <person name="Kayamori A."/>
            <person name="Aoki K."/>
            <person name="Shiwa Y."/>
            <person name="Matsutani M."/>
            <person name="Fujita N."/>
            <person name="Sugita T."/>
            <person name="Iwasaki W."/>
            <person name="Tanaka N."/>
            <person name="Takashima M."/>
        </authorList>
    </citation>
    <scope>NUCLEOTIDE SEQUENCE</scope>
    <source>
        <strain evidence="9">HIS016</strain>
    </source>
</reference>
<keyword evidence="5 6" id="KW-0131">Cell cycle</keyword>
<dbReference type="PANTHER" id="PTHR21704">
    <property type="entry name" value="NIPPED-B-LIKE PROTEIN DELANGIN SCC2-RELATED"/>
    <property type="match status" value="1"/>
</dbReference>
<feature type="region of interest" description="Disordered" evidence="7">
    <location>
        <begin position="149"/>
        <end position="283"/>
    </location>
</feature>
<keyword evidence="3 6" id="KW-0677">Repeat</keyword>
<keyword evidence="10" id="KW-1185">Reference proteome</keyword>
<dbReference type="InterPro" id="IPR026003">
    <property type="entry name" value="Cohesin_HEAT"/>
</dbReference>
<dbReference type="InterPro" id="IPR016024">
    <property type="entry name" value="ARM-type_fold"/>
</dbReference>
<evidence type="ECO:0000256" key="4">
    <source>
        <dbReference type="ARBA" id="ARBA00023242"/>
    </source>
</evidence>
<dbReference type="Proteomes" id="UP001222932">
    <property type="component" value="Unassembled WGS sequence"/>
</dbReference>
<dbReference type="CDD" id="cd23958">
    <property type="entry name" value="SCC2"/>
    <property type="match status" value="1"/>
</dbReference>
<accession>A0AAD3YE32</accession>
<dbReference type="PANTHER" id="PTHR21704:SF18">
    <property type="entry name" value="NIPPED-B-LIKE PROTEIN"/>
    <property type="match status" value="1"/>
</dbReference>
<dbReference type="GO" id="GO:0090694">
    <property type="term" value="C:Scc2-Scc4 cohesin loading complex"/>
    <property type="evidence" value="ECO:0007669"/>
    <property type="project" value="TreeGrafter"/>
</dbReference>
<gene>
    <name evidence="9" type="primary">SCC2</name>
    <name evidence="9" type="ORF">CspeluHIS016_0601750</name>
</gene>
<feature type="region of interest" description="Disordered" evidence="7">
    <location>
        <begin position="78"/>
        <end position="136"/>
    </location>
</feature>
<protein>
    <recommendedName>
        <fullName evidence="6">Sister chromatid cohesion protein</fullName>
    </recommendedName>
</protein>
<dbReference type="GO" id="GO:0034087">
    <property type="term" value="P:establishment of mitotic sister chromatid cohesion"/>
    <property type="evidence" value="ECO:0007669"/>
    <property type="project" value="TreeGrafter"/>
</dbReference>
<dbReference type="InterPro" id="IPR011989">
    <property type="entry name" value="ARM-like"/>
</dbReference>
<evidence type="ECO:0000256" key="7">
    <source>
        <dbReference type="SAM" id="MobiDB-lite"/>
    </source>
</evidence>
<feature type="region of interest" description="Disordered" evidence="7">
    <location>
        <begin position="394"/>
        <end position="446"/>
    </location>
</feature>
<dbReference type="EMBL" id="BTCM01000006">
    <property type="protein sequence ID" value="GMK58733.1"/>
    <property type="molecule type" value="Genomic_DNA"/>
</dbReference>
<feature type="compositionally biased region" description="Polar residues" evidence="7">
    <location>
        <begin position="199"/>
        <end position="211"/>
    </location>
</feature>
<evidence type="ECO:0000256" key="3">
    <source>
        <dbReference type="ARBA" id="ARBA00022737"/>
    </source>
</evidence>
<proteinExistence type="inferred from homology"/>
<comment type="subcellular location">
    <subcellularLocation>
        <location evidence="1 6">Nucleus</location>
    </subcellularLocation>
</comment>
<evidence type="ECO:0000256" key="5">
    <source>
        <dbReference type="ARBA" id="ARBA00023306"/>
    </source>
</evidence>
<reference evidence="9" key="2">
    <citation type="submission" date="2023-06" db="EMBL/GenBank/DDBJ databases">
        <authorList>
            <person name="Kobayashi Y."/>
            <person name="Kayamori A."/>
            <person name="Aoki K."/>
            <person name="Shiwa Y."/>
            <person name="Fujita N."/>
            <person name="Sugita T."/>
            <person name="Iwasaki W."/>
            <person name="Tanaka N."/>
            <person name="Takashima M."/>
        </authorList>
    </citation>
    <scope>NUCLEOTIDE SEQUENCE</scope>
    <source>
        <strain evidence="9">HIS016</strain>
    </source>
</reference>
<evidence type="ECO:0000256" key="1">
    <source>
        <dbReference type="ARBA" id="ARBA00004123"/>
    </source>
</evidence>
<feature type="compositionally biased region" description="Low complexity" evidence="7">
    <location>
        <begin position="124"/>
        <end position="136"/>
    </location>
</feature>
<dbReference type="GO" id="GO:0071169">
    <property type="term" value="P:establishment of protein localization to chromatin"/>
    <property type="evidence" value="ECO:0007669"/>
    <property type="project" value="TreeGrafter"/>
</dbReference>
<evidence type="ECO:0000256" key="2">
    <source>
        <dbReference type="ARBA" id="ARBA00009252"/>
    </source>
</evidence>
<dbReference type="Pfam" id="PF12830">
    <property type="entry name" value="Nipped-B_C"/>
    <property type="match status" value="1"/>
</dbReference>
<feature type="domain" description="Sister chromatid cohesion C-terminal" evidence="8">
    <location>
        <begin position="1450"/>
        <end position="1626"/>
    </location>
</feature>
<dbReference type="Pfam" id="PF12765">
    <property type="entry name" value="Cohesin_HEAT"/>
    <property type="match status" value="1"/>
</dbReference>
<dbReference type="GO" id="GO:0003682">
    <property type="term" value="F:chromatin binding"/>
    <property type="evidence" value="ECO:0007669"/>
    <property type="project" value="TreeGrafter"/>
</dbReference>
<dbReference type="GO" id="GO:0140588">
    <property type="term" value="P:chromatin looping"/>
    <property type="evidence" value="ECO:0007669"/>
    <property type="project" value="InterPro"/>
</dbReference>
<evidence type="ECO:0000259" key="8">
    <source>
        <dbReference type="Pfam" id="PF12830"/>
    </source>
</evidence>
<name>A0AAD3YE32_9TREE</name>
<dbReference type="GO" id="GO:0010468">
    <property type="term" value="P:regulation of gene expression"/>
    <property type="evidence" value="ECO:0007669"/>
    <property type="project" value="InterPro"/>
</dbReference>
<organism evidence="9 10">
    <name type="scientific">Cutaneotrichosporon spelunceum</name>
    <dbReference type="NCBI Taxonomy" id="1672016"/>
    <lineage>
        <taxon>Eukaryota</taxon>
        <taxon>Fungi</taxon>
        <taxon>Dikarya</taxon>
        <taxon>Basidiomycota</taxon>
        <taxon>Agaricomycotina</taxon>
        <taxon>Tremellomycetes</taxon>
        <taxon>Trichosporonales</taxon>
        <taxon>Trichosporonaceae</taxon>
        <taxon>Cutaneotrichosporon</taxon>
    </lineage>
</organism>
<comment type="similarity">
    <text evidence="2 6">Belongs to the SCC2/Nipped-B family.</text>
</comment>
<comment type="caution">
    <text evidence="9">The sequence shown here is derived from an EMBL/GenBank/DDBJ whole genome shotgun (WGS) entry which is preliminary data.</text>
</comment>
<dbReference type="InterPro" id="IPR033031">
    <property type="entry name" value="Scc2/Nipped-B"/>
</dbReference>
<dbReference type="GO" id="GO:0061775">
    <property type="term" value="F:cohesin loader activity"/>
    <property type="evidence" value="ECO:0007669"/>
    <property type="project" value="InterPro"/>
</dbReference>
<sequence>MIPFAHYTPTARVTEHFAPHTVSYTPPTTAAAVYPQHTQAFQALEQPQTAQDWMMRQASEAHILAALQNGSSYGNLPYTAPPSMANHSSQPQLTPPAPLPYSFLPQTPRSARTGADPPTPPSAAPSSSMPSPVPSAGEYFEQMLDHQLRLSTPTPTPTPTAPLDIPMTAPTPSRWPPPSSPDPLSIRSEGPSPSKKPRNSVNPLPNRQPSFEIQPPRLTDAQKAMYQSMTPSSMPPRSAASMRSTPADKDNDSEEDDIDWGQSNTDIDGDWQMGPGHSREYDQSTPRLVARTGDKDQRSLFQKVQNLLEDIFEESDGFSATPSLEEVNHTRYFHGLSANGEHPLLSPECVDKLVRNFSRLHKSIRTRQSKVEELPCDVDLLMRLLRILERSMQDGQDLDPFPDNGRRTVIENTSPAKGGKGRKGKKTANNGPDPSPELEVSEEEKSTGERILSTISNAAAAALCCLVVLRTPGLPKQLYSEDLLTQAVTTVRSQMTAVLFPVIEGLAGERIRSNFLAWLVTDESAASAKGKTKKHTSSFHNASVASIAHFTCAAVPHITGLINKPNMTFGEQLIIDSVYLAIGPVFVHEPTTARRGKAKTLGTATWAVMKTLRTDALGCLRVVFAKYENQRQWILEEILMHLGKSIESGSTNTRYQLADGGSINTLSALFLQLVQAFSHGVGPAIRKLRARNIDLETGEPQNPQTIAEEESRMCLGAMEKAAGYMKFLVDVLIRKSIATKTSRGAQETDFASILTALVSDLLTVIYRPEWPAAALFLSVLLKTLLDEPGKTKGAVEANAARALSLDYLGDIAAKIRSLEMQMNRKTVIPSFNEVLQDANASGLADLLAAHQTVQSYLTAASREDGMLVSAGEMSRVLWANDISKALQRANSLLERFVAEPDEAATGEKIQAITQSLRLAAHEVWSGESESVFDPGSNQLEDAIEASFAISRSNSLQEAFKMLLFSLTRYMDSGVVTHRSKALRGLTQVVMADPEILADANVRVAIEDRLNDSSPSVRDAAVDLIGKYVVQRSELAVQYFPLLAAHVTDTGLAVRKRVVKMLRDMFSTTDNRKLGIDICCKLMVATQDEDDGIKDLGVKSLTDILYPSSGFVAADTAALLVEVLHSYDGTTHSLEAAIQGVHAACKKSGNSHYFGETIDALINRMVDATEDSEFDSGSHIRAIFLLSQDDPALIDTNKASVLLSYLRPPSNTDEQNANDQIQQIFVRSIPFLPRSASAFANELSDTVRKMVQRPAGAPPTLRWSVACYCVVVKNLTKGYFGVWSLLRGCHDKIKAHKIDERNTQVMRQVNTMYYITALIVENLDFDAVAEDDDQIARAVKSLMKRPRPLAEHFFDLYLDFSSTVTGQQIPILCLNALFRSHPQLILDSKAGTWMAKMFESGTTDTKYRLLELIHDFLVSESNRRIVKGPTAKGIKDLIGANNEIHDSVVSTSLVQRTIGFVKEAAMSHTPSLQREAINVLGFTVNQGLYHPVMLMPVLIPLEASEDRRLADSALALHSTLHQKHSTLLNVQHLDFVRASYNYLRGISSEVFGGRRGGAALGGWYGLLIEKRAWRLEFLRALTKAFDFDVEASDPIDPKFVLYVAENLCLLDYQLQEEPMLVIQALSHVARDGASTANHIELAQVSGPDNEPIEGKMAIITEKQQFPAVRLANASLVVGIALLAKNLLLEVYGLTEDKCLKLERGKKSAYGEKPVTKKEQYQKSPIPLDTSERLPLAREGVETVGHYRLQQGTFLELMREDGALGWNDPSSMLF</sequence>
<feature type="compositionally biased region" description="Low complexity" evidence="7">
    <location>
        <begin position="228"/>
        <end position="244"/>
    </location>
</feature>
<evidence type="ECO:0000256" key="6">
    <source>
        <dbReference type="RuleBase" id="RU364107"/>
    </source>
</evidence>
<dbReference type="GO" id="GO:1990414">
    <property type="term" value="P:replication-born double-strand break repair via sister chromatid exchange"/>
    <property type="evidence" value="ECO:0007669"/>
    <property type="project" value="TreeGrafter"/>
</dbReference>
<dbReference type="PRINTS" id="PR01217">
    <property type="entry name" value="PRICHEXTENSN"/>
</dbReference>
<evidence type="ECO:0000313" key="9">
    <source>
        <dbReference type="EMBL" id="GMK58733.1"/>
    </source>
</evidence>
<evidence type="ECO:0000313" key="10">
    <source>
        <dbReference type="Proteomes" id="UP001222932"/>
    </source>
</evidence>
<dbReference type="Gene3D" id="1.25.10.10">
    <property type="entry name" value="Leucine-rich Repeat Variant"/>
    <property type="match status" value="1"/>
</dbReference>
<dbReference type="InterPro" id="IPR024986">
    <property type="entry name" value="Nipped-B_C"/>
</dbReference>
<dbReference type="SUPFAM" id="SSF48371">
    <property type="entry name" value="ARM repeat"/>
    <property type="match status" value="1"/>
</dbReference>
<keyword evidence="4 6" id="KW-0539">Nucleus</keyword>